<protein>
    <submittedName>
        <fullName evidence="2">Uncharacterized protein</fullName>
    </submittedName>
</protein>
<keyword evidence="3" id="KW-1185">Reference proteome</keyword>
<dbReference type="EMBL" id="GL833141">
    <property type="protein sequence ID" value="EGB05502.1"/>
    <property type="molecule type" value="Genomic_DNA"/>
</dbReference>
<proteinExistence type="predicted"/>
<dbReference type="KEGG" id="aaf:AURANDRAFT_66378"/>
<dbReference type="InParanoid" id="F0YHB9"/>
<evidence type="ECO:0000313" key="3">
    <source>
        <dbReference type="Proteomes" id="UP000002729"/>
    </source>
</evidence>
<feature type="region of interest" description="Disordered" evidence="1">
    <location>
        <begin position="164"/>
        <end position="189"/>
    </location>
</feature>
<name>F0YHB9_AURAN</name>
<evidence type="ECO:0000256" key="1">
    <source>
        <dbReference type="SAM" id="MobiDB-lite"/>
    </source>
</evidence>
<dbReference type="GeneID" id="20225771"/>
<dbReference type="RefSeq" id="XP_009039883.1">
    <property type="nucleotide sequence ID" value="XM_009041635.1"/>
</dbReference>
<reference evidence="2 3" key="1">
    <citation type="journal article" date="2011" name="Proc. Natl. Acad. Sci. U.S.A.">
        <title>Niche of harmful alga Aureococcus anophagefferens revealed through ecogenomics.</title>
        <authorList>
            <person name="Gobler C.J."/>
            <person name="Berry D.L."/>
            <person name="Dyhrman S.T."/>
            <person name="Wilhelm S.W."/>
            <person name="Salamov A."/>
            <person name="Lobanov A.V."/>
            <person name="Zhang Y."/>
            <person name="Collier J.L."/>
            <person name="Wurch L.L."/>
            <person name="Kustka A.B."/>
            <person name="Dill B.D."/>
            <person name="Shah M."/>
            <person name="VerBerkmoes N.C."/>
            <person name="Kuo A."/>
            <person name="Terry A."/>
            <person name="Pangilinan J."/>
            <person name="Lindquist E.A."/>
            <person name="Lucas S."/>
            <person name="Paulsen I.T."/>
            <person name="Hattenrath-Lehmann T.K."/>
            <person name="Talmage S.C."/>
            <person name="Walker E.A."/>
            <person name="Koch F."/>
            <person name="Burson A.M."/>
            <person name="Marcoval M.A."/>
            <person name="Tang Y.Z."/>
            <person name="Lecleir G.R."/>
            <person name="Coyne K.J."/>
            <person name="Berg G.M."/>
            <person name="Bertrand E.M."/>
            <person name="Saito M.A."/>
            <person name="Gladyshev V.N."/>
            <person name="Grigoriev I.V."/>
        </authorList>
    </citation>
    <scope>NUCLEOTIDE SEQUENCE [LARGE SCALE GENOMIC DNA]</scope>
    <source>
        <strain evidence="3">CCMP 1984</strain>
    </source>
</reference>
<feature type="region of interest" description="Disordered" evidence="1">
    <location>
        <begin position="457"/>
        <end position="512"/>
    </location>
</feature>
<evidence type="ECO:0000313" key="2">
    <source>
        <dbReference type="EMBL" id="EGB05502.1"/>
    </source>
</evidence>
<accession>F0YHB9</accession>
<dbReference type="Proteomes" id="UP000002729">
    <property type="component" value="Unassembled WGS sequence"/>
</dbReference>
<dbReference type="AlphaFoldDB" id="F0YHB9"/>
<gene>
    <name evidence="2" type="ORF">AURANDRAFT_66378</name>
</gene>
<feature type="compositionally biased region" description="Basic and acidic residues" evidence="1">
    <location>
        <begin position="229"/>
        <end position="242"/>
    </location>
</feature>
<sequence length="529" mass="57079">MVTASGERIVGKAISADSPAFFHVAHAEVNPELGRRLKRSKGPPFVPGKDRIEAARRAAVSTHASLRDPPSGVASRHAHGVALRGDGSAFRRRVGAAESYVEQAAESSDLLVWQRTQDRDEDFSSPLQTLRPVSRVDYYDARPPFSNYVGELGRTARLATAPALGRRHRGGARARSAMGRGRRGRGDGAAAAPRLAALAPAGAPAGLRARAAAYAAGAAASQVRHARERPKTSESRHRDGVDGPRQLWRPGTPPFHRTWVSSPRAPLVAPEASTAADDVAAFERRNHAALELGDYSKRELVALIAAQGLDPPGRLVWDPASATMVRESLPKETYVDFCRQKFYERDPQPLVRVGRRLRAAPGGGLAVLDASAELPGERGGDDGALYRVVSVYRADNGGARVVCYDPRTCAYGRLLLLEERLEELHVGPAPARDADYPAWSRGLVERLELGAEGDLRVGRQPLQPNGLTLDFSLSGHREPRPGAASDAPRRRAPPGDRAPPRPDAAAAASPVVLRHPPSRHMVTQWFDFM</sequence>
<organism evidence="3">
    <name type="scientific">Aureococcus anophagefferens</name>
    <name type="common">Harmful bloom alga</name>
    <dbReference type="NCBI Taxonomy" id="44056"/>
    <lineage>
        <taxon>Eukaryota</taxon>
        <taxon>Sar</taxon>
        <taxon>Stramenopiles</taxon>
        <taxon>Ochrophyta</taxon>
        <taxon>Pelagophyceae</taxon>
        <taxon>Pelagomonadales</taxon>
        <taxon>Pelagomonadaceae</taxon>
        <taxon>Aureococcus</taxon>
    </lineage>
</organism>
<feature type="region of interest" description="Disordered" evidence="1">
    <location>
        <begin position="219"/>
        <end position="260"/>
    </location>
</feature>